<organism evidence="1">
    <name type="scientific">marine sediment metagenome</name>
    <dbReference type="NCBI Taxonomy" id="412755"/>
    <lineage>
        <taxon>unclassified sequences</taxon>
        <taxon>metagenomes</taxon>
        <taxon>ecological metagenomes</taxon>
    </lineage>
</organism>
<gene>
    <name evidence="1" type="ORF">S01H1_43065</name>
</gene>
<reference evidence="1" key="1">
    <citation type="journal article" date="2014" name="Front. Microbiol.">
        <title>High frequency of phylogenetically diverse reductive dehalogenase-homologous genes in deep subseafloor sedimentary metagenomes.</title>
        <authorList>
            <person name="Kawai M."/>
            <person name="Futagami T."/>
            <person name="Toyoda A."/>
            <person name="Takaki Y."/>
            <person name="Nishi S."/>
            <person name="Hori S."/>
            <person name="Arai W."/>
            <person name="Tsubouchi T."/>
            <person name="Morono Y."/>
            <person name="Uchiyama I."/>
            <person name="Ito T."/>
            <person name="Fujiyama A."/>
            <person name="Inagaki F."/>
            <person name="Takami H."/>
        </authorList>
    </citation>
    <scope>NUCLEOTIDE SEQUENCE</scope>
    <source>
        <strain evidence="1">Expedition CK06-06</strain>
    </source>
</reference>
<accession>X0WFY7</accession>
<name>X0WFY7_9ZZZZ</name>
<protein>
    <submittedName>
        <fullName evidence="1">Uncharacterized protein</fullName>
    </submittedName>
</protein>
<dbReference type="EMBL" id="BARS01027410">
    <property type="protein sequence ID" value="GAG11616.1"/>
    <property type="molecule type" value="Genomic_DNA"/>
</dbReference>
<comment type="caution">
    <text evidence="1">The sequence shown here is derived from an EMBL/GenBank/DDBJ whole genome shotgun (WGS) entry which is preliminary data.</text>
</comment>
<sequence>LKNLELRFYLDEGWYDTIEVLLNPDLYYGLQQGIKDAQKGRFTNELS</sequence>
<feature type="non-terminal residue" evidence="1">
    <location>
        <position position="1"/>
    </location>
</feature>
<proteinExistence type="predicted"/>
<dbReference type="AlphaFoldDB" id="X0WFY7"/>
<evidence type="ECO:0000313" key="1">
    <source>
        <dbReference type="EMBL" id="GAG11616.1"/>
    </source>
</evidence>